<proteinExistence type="predicted"/>
<evidence type="ECO:0000313" key="7">
    <source>
        <dbReference type="Proteomes" id="UP000734854"/>
    </source>
</evidence>
<keyword evidence="2" id="KW-0677">Repeat</keyword>
<dbReference type="GO" id="GO:0006397">
    <property type="term" value="P:mRNA processing"/>
    <property type="evidence" value="ECO:0007669"/>
    <property type="project" value="UniProtKB-KW"/>
</dbReference>
<keyword evidence="4" id="KW-0508">mRNA splicing</keyword>
<dbReference type="PANTHER" id="PTHR31846">
    <property type="entry name" value="CRS1 / YHBY (CRM) DOMAIN-CONTAINING PROTEIN"/>
    <property type="match status" value="1"/>
</dbReference>
<keyword evidence="1" id="KW-0507">mRNA processing</keyword>
<dbReference type="EMBL" id="JACMSC010000002">
    <property type="protein sequence ID" value="KAG6530749.1"/>
    <property type="molecule type" value="Genomic_DNA"/>
</dbReference>
<dbReference type="GO" id="GO:1990904">
    <property type="term" value="C:ribonucleoprotein complex"/>
    <property type="evidence" value="ECO:0007669"/>
    <property type="project" value="UniProtKB-KW"/>
</dbReference>
<dbReference type="PANTHER" id="PTHR31846:SF7">
    <property type="entry name" value="CRS1 _ YHBY (CRM) DOMAIN-CONTAINING PROTEIN"/>
    <property type="match status" value="1"/>
</dbReference>
<dbReference type="Proteomes" id="UP000734854">
    <property type="component" value="Unassembled WGS sequence"/>
</dbReference>
<dbReference type="AlphaFoldDB" id="A0A8J5IAW6"/>
<evidence type="ECO:0000256" key="2">
    <source>
        <dbReference type="ARBA" id="ARBA00022737"/>
    </source>
</evidence>
<evidence type="ECO:0000256" key="5">
    <source>
        <dbReference type="ARBA" id="ARBA00023274"/>
    </source>
</evidence>
<evidence type="ECO:0000256" key="1">
    <source>
        <dbReference type="ARBA" id="ARBA00022664"/>
    </source>
</evidence>
<dbReference type="GO" id="GO:0000375">
    <property type="term" value="P:RNA splicing, via transesterification reactions"/>
    <property type="evidence" value="ECO:0007669"/>
    <property type="project" value="InterPro"/>
</dbReference>
<accession>A0A8J5IAW6</accession>
<evidence type="ECO:0000256" key="4">
    <source>
        <dbReference type="ARBA" id="ARBA00023187"/>
    </source>
</evidence>
<comment type="caution">
    <text evidence="6">The sequence shown here is derived from an EMBL/GenBank/DDBJ whole genome shotgun (WGS) entry which is preliminary data.</text>
</comment>
<organism evidence="6 7">
    <name type="scientific">Zingiber officinale</name>
    <name type="common">Ginger</name>
    <name type="synonym">Amomum zingiber</name>
    <dbReference type="NCBI Taxonomy" id="94328"/>
    <lineage>
        <taxon>Eukaryota</taxon>
        <taxon>Viridiplantae</taxon>
        <taxon>Streptophyta</taxon>
        <taxon>Embryophyta</taxon>
        <taxon>Tracheophyta</taxon>
        <taxon>Spermatophyta</taxon>
        <taxon>Magnoliopsida</taxon>
        <taxon>Liliopsida</taxon>
        <taxon>Zingiberales</taxon>
        <taxon>Zingiberaceae</taxon>
        <taxon>Zingiber</taxon>
    </lineage>
</organism>
<keyword evidence="3" id="KW-0809">Transit peptide</keyword>
<sequence>MIIWRSGRSVVLYRGMAYQLPCIQTYLQLSDANSFHNPSMGNCSNLIAGNQAETFETDSAMNQNLSKGFSSTAYIDRLLDQLGPRFKDWSGRNPIPVDADLLLGLVPGYKPPFRLLP</sequence>
<gene>
    <name evidence="6" type="ORF">ZIOFF_004507</name>
</gene>
<protein>
    <submittedName>
        <fullName evidence="6">Uncharacterized protein</fullName>
    </submittedName>
</protein>
<evidence type="ECO:0000313" key="6">
    <source>
        <dbReference type="EMBL" id="KAG6530749.1"/>
    </source>
</evidence>
<dbReference type="GO" id="GO:0003729">
    <property type="term" value="F:mRNA binding"/>
    <property type="evidence" value="ECO:0007669"/>
    <property type="project" value="InterPro"/>
</dbReference>
<keyword evidence="7" id="KW-1185">Reference proteome</keyword>
<reference evidence="6 7" key="1">
    <citation type="submission" date="2020-08" db="EMBL/GenBank/DDBJ databases">
        <title>Plant Genome Project.</title>
        <authorList>
            <person name="Zhang R.-G."/>
        </authorList>
    </citation>
    <scope>NUCLEOTIDE SEQUENCE [LARGE SCALE GENOMIC DNA]</scope>
    <source>
        <tissue evidence="6">Rhizome</tissue>
    </source>
</reference>
<dbReference type="InterPro" id="IPR045278">
    <property type="entry name" value="CRS1/CFM2/CFM3"/>
</dbReference>
<keyword evidence="5" id="KW-0687">Ribonucleoprotein</keyword>
<name>A0A8J5IAW6_ZINOF</name>
<evidence type="ECO:0000256" key="3">
    <source>
        <dbReference type="ARBA" id="ARBA00022946"/>
    </source>
</evidence>